<name>F4W700_ACREC</name>
<sequence>MPFDDRSAVDVKHPWCNVFCHPNKYLAGRSSANFVIDRTIYSASVGANMLPLGRKPRNWCPWSCPVELGKKEEVIPQCLPESRTEEPLESVKKVPAVTPFPSRKSKRVVGRQAKHKPGY</sequence>
<evidence type="ECO:0000313" key="1">
    <source>
        <dbReference type="EMBL" id="EGI69990.1"/>
    </source>
</evidence>
<keyword evidence="2" id="KW-1185">Reference proteome</keyword>
<dbReference type="AlphaFoldDB" id="F4W700"/>
<dbReference type="InParanoid" id="F4W700"/>
<reference evidence="1" key="1">
    <citation type="submission" date="2011-02" db="EMBL/GenBank/DDBJ databases">
        <title>The genome of the leaf-cutting ant Acromyrmex echinatior suggests key adaptations to social evolution and fungus farming.</title>
        <authorList>
            <person name="Nygaard S."/>
            <person name="Zhang G."/>
        </authorList>
    </citation>
    <scope>NUCLEOTIDE SEQUENCE</scope>
</reference>
<protein>
    <submittedName>
        <fullName evidence="1">Uncharacterized protein</fullName>
    </submittedName>
</protein>
<dbReference type="Proteomes" id="UP000007755">
    <property type="component" value="Unassembled WGS sequence"/>
</dbReference>
<proteinExistence type="predicted"/>
<accession>F4W700</accession>
<evidence type="ECO:0000313" key="2">
    <source>
        <dbReference type="Proteomes" id="UP000007755"/>
    </source>
</evidence>
<gene>
    <name evidence="1" type="ORF">G5I_01208</name>
</gene>
<organism evidence="2">
    <name type="scientific">Acromyrmex echinatior</name>
    <name type="common">Panamanian leafcutter ant</name>
    <name type="synonym">Acromyrmex octospinosus echinatior</name>
    <dbReference type="NCBI Taxonomy" id="103372"/>
    <lineage>
        <taxon>Eukaryota</taxon>
        <taxon>Metazoa</taxon>
        <taxon>Ecdysozoa</taxon>
        <taxon>Arthropoda</taxon>
        <taxon>Hexapoda</taxon>
        <taxon>Insecta</taxon>
        <taxon>Pterygota</taxon>
        <taxon>Neoptera</taxon>
        <taxon>Endopterygota</taxon>
        <taxon>Hymenoptera</taxon>
        <taxon>Apocrita</taxon>
        <taxon>Aculeata</taxon>
        <taxon>Formicoidea</taxon>
        <taxon>Formicidae</taxon>
        <taxon>Myrmicinae</taxon>
        <taxon>Acromyrmex</taxon>
    </lineage>
</organism>
<dbReference type="EMBL" id="GL887802">
    <property type="protein sequence ID" value="EGI69990.1"/>
    <property type="molecule type" value="Genomic_DNA"/>
</dbReference>